<dbReference type="Gene3D" id="2.60.120.10">
    <property type="entry name" value="Jelly Rolls"/>
    <property type="match status" value="1"/>
</dbReference>
<dbReference type="AlphaFoldDB" id="A0A382KH42"/>
<feature type="domain" description="Mannose-6-phosphate isomerase type II C-terminal" evidence="1">
    <location>
        <begin position="4"/>
        <end position="109"/>
    </location>
</feature>
<evidence type="ECO:0000259" key="1">
    <source>
        <dbReference type="Pfam" id="PF01050"/>
    </source>
</evidence>
<dbReference type="SUPFAM" id="SSF51182">
    <property type="entry name" value="RmlC-like cupins"/>
    <property type="match status" value="1"/>
</dbReference>
<dbReference type="GO" id="GO:0004475">
    <property type="term" value="F:mannose-1-phosphate guanylyltransferase (GTP) activity"/>
    <property type="evidence" value="ECO:0007669"/>
    <property type="project" value="TreeGrafter"/>
</dbReference>
<evidence type="ECO:0000313" key="2">
    <source>
        <dbReference type="EMBL" id="SVC23386.1"/>
    </source>
</evidence>
<accession>A0A382KH42</accession>
<name>A0A382KH42_9ZZZZ</name>
<dbReference type="GO" id="GO:0005976">
    <property type="term" value="P:polysaccharide metabolic process"/>
    <property type="evidence" value="ECO:0007669"/>
    <property type="project" value="InterPro"/>
</dbReference>
<dbReference type="GO" id="GO:0009298">
    <property type="term" value="P:GDP-mannose biosynthetic process"/>
    <property type="evidence" value="ECO:0007669"/>
    <property type="project" value="TreeGrafter"/>
</dbReference>
<dbReference type="InterPro" id="IPR051161">
    <property type="entry name" value="Mannose-6P_isomerase_type2"/>
</dbReference>
<dbReference type="InterPro" id="IPR014710">
    <property type="entry name" value="RmlC-like_jellyroll"/>
</dbReference>
<dbReference type="InterPro" id="IPR011051">
    <property type="entry name" value="RmlC_Cupin_sf"/>
</dbReference>
<dbReference type="CDD" id="cd02213">
    <property type="entry name" value="cupin_PMI_typeII_C"/>
    <property type="match status" value="1"/>
</dbReference>
<dbReference type="PANTHER" id="PTHR46390:SF1">
    <property type="entry name" value="MANNOSE-1-PHOSPHATE GUANYLYLTRANSFERASE"/>
    <property type="match status" value="1"/>
</dbReference>
<protein>
    <recommendedName>
        <fullName evidence="1">Mannose-6-phosphate isomerase type II C-terminal domain-containing protein</fullName>
    </recommendedName>
</protein>
<dbReference type="Pfam" id="PF01050">
    <property type="entry name" value="MannoseP_isomer"/>
    <property type="match status" value="1"/>
</dbReference>
<proteinExistence type="predicted"/>
<organism evidence="2">
    <name type="scientific">marine metagenome</name>
    <dbReference type="NCBI Taxonomy" id="408172"/>
    <lineage>
        <taxon>unclassified sequences</taxon>
        <taxon>metagenomes</taxon>
        <taxon>ecological metagenomes</taxon>
    </lineage>
</organism>
<gene>
    <name evidence="2" type="ORF">METZ01_LOCUS276240</name>
</gene>
<sequence>MKSIVEKPWGSYQVLEEGTHYILKKIIVNSGGKLSLQSHQHRSEHWIIAEGEAVVTINDEIKILKENETIFIPKGSKHRLANEVTKKLIIIEFWYGDILDENDIERFEDIYERI</sequence>
<reference evidence="2" key="1">
    <citation type="submission" date="2018-05" db="EMBL/GenBank/DDBJ databases">
        <authorList>
            <person name="Lanie J.A."/>
            <person name="Ng W.-L."/>
            <person name="Kazmierczak K.M."/>
            <person name="Andrzejewski T.M."/>
            <person name="Davidsen T.M."/>
            <person name="Wayne K.J."/>
            <person name="Tettelin H."/>
            <person name="Glass J.I."/>
            <person name="Rusch D."/>
            <person name="Podicherti R."/>
            <person name="Tsui H.-C.T."/>
            <person name="Winkler M.E."/>
        </authorList>
    </citation>
    <scope>NUCLEOTIDE SEQUENCE</scope>
</reference>
<dbReference type="EMBL" id="UINC01080444">
    <property type="protein sequence ID" value="SVC23386.1"/>
    <property type="molecule type" value="Genomic_DNA"/>
</dbReference>
<dbReference type="InterPro" id="IPR001538">
    <property type="entry name" value="Man6P_isomerase-2_C"/>
</dbReference>
<dbReference type="PANTHER" id="PTHR46390">
    <property type="entry name" value="MANNOSE-1-PHOSPHATE GUANYLYLTRANSFERASE"/>
    <property type="match status" value="1"/>
</dbReference>